<dbReference type="OMA" id="RNTICHG"/>
<feature type="domain" description="CHK kinase-like" evidence="1">
    <location>
        <begin position="476"/>
        <end position="656"/>
    </location>
</feature>
<proteinExistence type="predicted"/>
<dbReference type="Proteomes" id="UP000007266">
    <property type="component" value="Linkage group 5"/>
</dbReference>
<dbReference type="PANTHER" id="PTHR11012">
    <property type="entry name" value="PROTEIN KINASE-LIKE DOMAIN-CONTAINING"/>
    <property type="match status" value="1"/>
</dbReference>
<keyword evidence="3" id="KW-1185">Reference proteome</keyword>
<organism evidence="2 3">
    <name type="scientific">Tribolium castaneum</name>
    <name type="common">Red flour beetle</name>
    <dbReference type="NCBI Taxonomy" id="7070"/>
    <lineage>
        <taxon>Eukaryota</taxon>
        <taxon>Metazoa</taxon>
        <taxon>Ecdysozoa</taxon>
        <taxon>Arthropoda</taxon>
        <taxon>Hexapoda</taxon>
        <taxon>Insecta</taxon>
        <taxon>Pterygota</taxon>
        <taxon>Neoptera</taxon>
        <taxon>Endopterygota</taxon>
        <taxon>Coleoptera</taxon>
        <taxon>Polyphaga</taxon>
        <taxon>Cucujiformia</taxon>
        <taxon>Tenebrionidae</taxon>
        <taxon>Tenebrionidae incertae sedis</taxon>
        <taxon>Tribolium</taxon>
    </lineage>
</organism>
<reference evidence="2 3" key="1">
    <citation type="journal article" date="2008" name="Nature">
        <title>The genome of the model beetle and pest Tribolium castaneum.</title>
        <authorList>
            <consortium name="Tribolium Genome Sequencing Consortium"/>
            <person name="Richards S."/>
            <person name="Gibbs R.A."/>
            <person name="Weinstock G.M."/>
            <person name="Brown S.J."/>
            <person name="Denell R."/>
            <person name="Beeman R.W."/>
            <person name="Gibbs R."/>
            <person name="Beeman R.W."/>
            <person name="Brown S.J."/>
            <person name="Bucher G."/>
            <person name="Friedrich M."/>
            <person name="Grimmelikhuijzen C.J."/>
            <person name="Klingler M."/>
            <person name="Lorenzen M."/>
            <person name="Richards S."/>
            <person name="Roth S."/>
            <person name="Schroder R."/>
            <person name="Tautz D."/>
            <person name="Zdobnov E.M."/>
            <person name="Muzny D."/>
            <person name="Gibbs R.A."/>
            <person name="Weinstock G.M."/>
            <person name="Attaway T."/>
            <person name="Bell S."/>
            <person name="Buhay C.J."/>
            <person name="Chandrabose M.N."/>
            <person name="Chavez D."/>
            <person name="Clerk-Blankenburg K.P."/>
            <person name="Cree A."/>
            <person name="Dao M."/>
            <person name="Davis C."/>
            <person name="Chacko J."/>
            <person name="Dinh H."/>
            <person name="Dugan-Rocha S."/>
            <person name="Fowler G."/>
            <person name="Garner T.T."/>
            <person name="Garnes J."/>
            <person name="Gnirke A."/>
            <person name="Hawes A."/>
            <person name="Hernandez J."/>
            <person name="Hines S."/>
            <person name="Holder M."/>
            <person name="Hume J."/>
            <person name="Jhangiani S.N."/>
            <person name="Joshi V."/>
            <person name="Khan Z.M."/>
            <person name="Jackson L."/>
            <person name="Kovar C."/>
            <person name="Kowis A."/>
            <person name="Lee S."/>
            <person name="Lewis L.R."/>
            <person name="Margolis J."/>
            <person name="Morgan M."/>
            <person name="Nazareth L.V."/>
            <person name="Nguyen N."/>
            <person name="Okwuonu G."/>
            <person name="Parker D."/>
            <person name="Richards S."/>
            <person name="Ruiz S.J."/>
            <person name="Santibanez J."/>
            <person name="Savard J."/>
            <person name="Scherer S.E."/>
            <person name="Schneider B."/>
            <person name="Sodergren E."/>
            <person name="Tautz D."/>
            <person name="Vattahil S."/>
            <person name="Villasana D."/>
            <person name="White C.S."/>
            <person name="Wright R."/>
            <person name="Park Y."/>
            <person name="Beeman R.W."/>
            <person name="Lord J."/>
            <person name="Oppert B."/>
            <person name="Lorenzen M."/>
            <person name="Brown S."/>
            <person name="Wang L."/>
            <person name="Savard J."/>
            <person name="Tautz D."/>
            <person name="Richards S."/>
            <person name="Weinstock G."/>
            <person name="Gibbs R.A."/>
            <person name="Liu Y."/>
            <person name="Worley K."/>
            <person name="Weinstock G."/>
            <person name="Elsik C.G."/>
            <person name="Reese J.T."/>
            <person name="Elhaik E."/>
            <person name="Landan G."/>
            <person name="Graur D."/>
            <person name="Arensburger P."/>
            <person name="Atkinson P."/>
            <person name="Beeman R.W."/>
            <person name="Beidler J."/>
            <person name="Brown S.J."/>
            <person name="Demuth J.P."/>
            <person name="Drury D.W."/>
            <person name="Du Y.Z."/>
            <person name="Fujiwara H."/>
            <person name="Lorenzen M."/>
            <person name="Maselli V."/>
            <person name="Osanai M."/>
            <person name="Park Y."/>
            <person name="Robertson H.M."/>
            <person name="Tu Z."/>
            <person name="Wang J.J."/>
            <person name="Wang S."/>
            <person name="Richards S."/>
            <person name="Song H."/>
            <person name="Zhang L."/>
            <person name="Sodergren E."/>
            <person name="Werner D."/>
            <person name="Stanke M."/>
            <person name="Morgenstern B."/>
            <person name="Solovyev V."/>
            <person name="Kosarev P."/>
            <person name="Brown G."/>
            <person name="Chen H.C."/>
            <person name="Ermolaeva O."/>
            <person name="Hlavina W."/>
            <person name="Kapustin Y."/>
            <person name="Kiryutin B."/>
            <person name="Kitts P."/>
            <person name="Maglott D."/>
            <person name="Pruitt K."/>
            <person name="Sapojnikov V."/>
            <person name="Souvorov A."/>
            <person name="Mackey A.J."/>
            <person name="Waterhouse R.M."/>
            <person name="Wyder S."/>
            <person name="Zdobnov E.M."/>
            <person name="Zdobnov E.M."/>
            <person name="Wyder S."/>
            <person name="Kriventseva E.V."/>
            <person name="Kadowaki T."/>
            <person name="Bork P."/>
            <person name="Aranda M."/>
            <person name="Bao R."/>
            <person name="Beermann A."/>
            <person name="Berns N."/>
            <person name="Bolognesi R."/>
            <person name="Bonneton F."/>
            <person name="Bopp D."/>
            <person name="Brown S.J."/>
            <person name="Bucher G."/>
            <person name="Butts T."/>
            <person name="Chaumot A."/>
            <person name="Denell R.E."/>
            <person name="Ferrier D.E."/>
            <person name="Friedrich M."/>
            <person name="Gordon C.M."/>
            <person name="Jindra M."/>
            <person name="Klingler M."/>
            <person name="Lan Q."/>
            <person name="Lattorff H.M."/>
            <person name="Laudet V."/>
            <person name="von Levetsow C."/>
            <person name="Liu Z."/>
            <person name="Lutz R."/>
            <person name="Lynch J.A."/>
            <person name="da Fonseca R.N."/>
            <person name="Posnien N."/>
            <person name="Reuter R."/>
            <person name="Roth S."/>
            <person name="Savard J."/>
            <person name="Schinko J.B."/>
            <person name="Schmitt C."/>
            <person name="Schoppmeier M."/>
            <person name="Schroder R."/>
            <person name="Shippy T.D."/>
            <person name="Simonnet F."/>
            <person name="Marques-Souza H."/>
            <person name="Tautz D."/>
            <person name="Tomoyasu Y."/>
            <person name="Trauner J."/>
            <person name="Van der Zee M."/>
            <person name="Vervoort M."/>
            <person name="Wittkopp N."/>
            <person name="Wimmer E.A."/>
            <person name="Yang X."/>
            <person name="Jones A.K."/>
            <person name="Sattelle D.B."/>
            <person name="Ebert P.R."/>
            <person name="Nelson D."/>
            <person name="Scott J.G."/>
            <person name="Beeman R.W."/>
            <person name="Muthukrishnan S."/>
            <person name="Kramer K.J."/>
            <person name="Arakane Y."/>
            <person name="Beeman R.W."/>
            <person name="Zhu Q."/>
            <person name="Hogenkamp D."/>
            <person name="Dixit R."/>
            <person name="Oppert B."/>
            <person name="Jiang H."/>
            <person name="Zou Z."/>
            <person name="Marshall J."/>
            <person name="Elpidina E."/>
            <person name="Vinokurov K."/>
            <person name="Oppert C."/>
            <person name="Zou Z."/>
            <person name="Evans J."/>
            <person name="Lu Z."/>
            <person name="Zhao P."/>
            <person name="Sumathipala N."/>
            <person name="Altincicek B."/>
            <person name="Vilcinskas A."/>
            <person name="Williams M."/>
            <person name="Hultmark D."/>
            <person name="Hetru C."/>
            <person name="Jiang H."/>
            <person name="Grimmelikhuijzen C.J."/>
            <person name="Hauser F."/>
            <person name="Cazzamali G."/>
            <person name="Williamson M."/>
            <person name="Park Y."/>
            <person name="Li B."/>
            <person name="Tanaka Y."/>
            <person name="Predel R."/>
            <person name="Neupert S."/>
            <person name="Schachtner J."/>
            <person name="Verleyen P."/>
            <person name="Raible F."/>
            <person name="Bork P."/>
            <person name="Friedrich M."/>
            <person name="Walden K.K."/>
            <person name="Robertson H.M."/>
            <person name="Angeli S."/>
            <person name="Foret S."/>
            <person name="Bucher G."/>
            <person name="Schuetz S."/>
            <person name="Maleszka R."/>
            <person name="Wimmer E.A."/>
            <person name="Beeman R.W."/>
            <person name="Lorenzen M."/>
            <person name="Tomoyasu Y."/>
            <person name="Miller S.C."/>
            <person name="Grossmann D."/>
            <person name="Bucher G."/>
        </authorList>
    </citation>
    <scope>NUCLEOTIDE SEQUENCE [LARGE SCALE GENOMIC DNA]</scope>
    <source>
        <strain evidence="2 3">Georgia GA2</strain>
    </source>
</reference>
<dbReference type="Gene3D" id="3.90.1200.10">
    <property type="match status" value="2"/>
</dbReference>
<dbReference type="eggNOG" id="ENOG502SF49">
    <property type="taxonomic scope" value="Eukaryota"/>
</dbReference>
<gene>
    <name evidence="2" type="primary">AUGUSTUS-3.0.2_13720</name>
    <name evidence="2" type="ORF">TcasGA2_TC013720</name>
</gene>
<evidence type="ECO:0000259" key="1">
    <source>
        <dbReference type="SMART" id="SM00587"/>
    </source>
</evidence>
<dbReference type="Pfam" id="PF02958">
    <property type="entry name" value="EcKL"/>
    <property type="match status" value="2"/>
</dbReference>
<sequence length="748" mass="86642">MALQEPKFTKSDCQKIISAKLGNENFALVDFKEKPFGKIRGFLGDHSTLTITTKSNGTGEEHKFFVKSLPRVASQRNFVLEVNGFFKEQGFFTKFCDLVKEHSISSLLDNTIPTCYLIKDDKFVFEDLSTKNYTTLPSRECLSLDCVKSALTSLAKLHATGLILEEKTSCKLNEKLAKELAEAFYSDVESVRTSMEAYKTGANAIIDLSHEPTMKISSGWLKQKVSEVLDLQKLYVTPSRRFRNTICHGDVWTGNFMFKMEQKSKNCVLVDFQACRYGPPAQDVMAFLHLTTNRDFRDKHREEVLGFYYKELDASLDKFGLKNLITREEFDESCRFYKRYAMVQAVLLFQIVVMSEEVARELFANQDKVLSVFFKEKYDFITEVCQKDQIFRKMNFEAIAELREFFEGQITVEEHKFFVKLLPRVASQPNFVLGVNGFFKEEWFFTKFCDLVKEHSISSLLDSTIPTCYLIKDDKFVFEDFLDCVKSALTNLAKLHATGLILEEKTSCKLNEKLAKELAEAFYSDVESVRTSMEAYKTGANAIIDLSHEPTMKISSGWLKQKVSEVLDLQKLYVTPSRRFRNTICHGDVWTGNFMFKMEQKSKNCVLVDFQACRYGPPAQDVMAFLHLTTNRDFRDKHQEEVLGFYCKELDASLDKFGLKNLITREEFDESCRFYKRYAMVQAVLLFQIVVMSEEVARELFANQDKVLSVFFKEKYNFITEVCRKDPIFRKMNFEAIAELREFFEGQM</sequence>
<dbReference type="EMBL" id="KQ971342">
    <property type="protein sequence ID" value="EFA03627.2"/>
    <property type="molecule type" value="Genomic_DNA"/>
</dbReference>
<name>D6WK25_TRICA</name>
<dbReference type="AlphaFoldDB" id="D6WK25"/>
<dbReference type="InterPro" id="IPR011009">
    <property type="entry name" value="Kinase-like_dom_sf"/>
</dbReference>
<dbReference type="SMART" id="SM00587">
    <property type="entry name" value="CHK"/>
    <property type="match status" value="2"/>
</dbReference>
<feature type="domain" description="CHK kinase-like" evidence="1">
    <location>
        <begin position="123"/>
        <end position="318"/>
    </location>
</feature>
<dbReference type="InterPro" id="IPR004119">
    <property type="entry name" value="EcKL"/>
</dbReference>
<accession>D6WK25</accession>
<dbReference type="SUPFAM" id="SSF56112">
    <property type="entry name" value="Protein kinase-like (PK-like)"/>
    <property type="match status" value="2"/>
</dbReference>
<dbReference type="InterPro" id="IPR015897">
    <property type="entry name" value="CHK_kinase-like"/>
</dbReference>
<evidence type="ECO:0000313" key="2">
    <source>
        <dbReference type="EMBL" id="EFA03627.2"/>
    </source>
</evidence>
<dbReference type="PANTHER" id="PTHR11012:SF48">
    <property type="entry name" value="CHK KINASE-LIKE DOMAIN-CONTAINING PROTEIN-RELATED"/>
    <property type="match status" value="1"/>
</dbReference>
<dbReference type="InParanoid" id="D6WK25"/>
<dbReference type="HOGENOM" id="CLU_289407_0_0_1"/>
<evidence type="ECO:0000313" key="3">
    <source>
        <dbReference type="Proteomes" id="UP000007266"/>
    </source>
</evidence>
<reference evidence="2 3" key="2">
    <citation type="journal article" date="2010" name="Nucleic Acids Res.">
        <title>BeetleBase in 2010: revisions to provide comprehensive genomic information for Tribolium castaneum.</title>
        <authorList>
            <person name="Kim H.S."/>
            <person name="Murphy T."/>
            <person name="Xia J."/>
            <person name="Caragea D."/>
            <person name="Park Y."/>
            <person name="Beeman R.W."/>
            <person name="Lorenzen M.D."/>
            <person name="Butcher S."/>
            <person name="Manak J.R."/>
            <person name="Brown S.J."/>
        </authorList>
    </citation>
    <scope>GENOME REANNOTATION</scope>
    <source>
        <strain evidence="2 3">Georgia GA2</strain>
    </source>
</reference>
<protein>
    <recommendedName>
        <fullName evidence="1">CHK kinase-like domain-containing protein</fullName>
    </recommendedName>
</protein>